<keyword evidence="3 7" id="KW-0808">Transferase</keyword>
<dbReference type="EMBL" id="AFHG01000029">
    <property type="protein sequence ID" value="EGK73380.1"/>
    <property type="molecule type" value="Genomic_DNA"/>
</dbReference>
<comment type="similarity">
    <text evidence="1">Belongs to the class IV-like SAM-binding methyltransferase superfamily. RNA methyltransferase TrmH family.</text>
</comment>
<sequence>MNPFASLDRVRVVMSHTTHPGNIGACARAMKVMGLSRLYLVNPKHFPHEEAVAMSSGATDVLDNAVVVDSIEAALAGTVAQAALTARRREMALPVRDVRSAAVELAGVLAGHDAEVALVFGTESSGLTNEEVAMCSLPVTISTSDTYRSLNVAAAAQIMCHELRVAVGGAVIPAEPPAELAPHEGLESLYVLFEDLMAESGFLDRVNPGRAMPRLRRLFGRAGVEAEELHLLMGALKAIGGRKPRGGS</sequence>
<keyword evidence="4 5" id="KW-0949">S-adenosyl-L-methionine</keyword>
<evidence type="ECO:0000259" key="6">
    <source>
        <dbReference type="Pfam" id="PF00588"/>
    </source>
</evidence>
<evidence type="ECO:0000256" key="3">
    <source>
        <dbReference type="ARBA" id="ARBA00022679"/>
    </source>
</evidence>
<dbReference type="CDD" id="cd18093">
    <property type="entry name" value="SpoU-like_TrmJ"/>
    <property type="match status" value="1"/>
</dbReference>
<comment type="subunit">
    <text evidence="5">Homodimer.</text>
</comment>
<keyword evidence="8" id="KW-1185">Reference proteome</keyword>
<keyword evidence="2 5" id="KW-0489">Methyltransferase</keyword>
<dbReference type="GO" id="GO:0002128">
    <property type="term" value="P:tRNA nucleoside ribose methylation"/>
    <property type="evidence" value="ECO:0007669"/>
    <property type="project" value="TreeGrafter"/>
</dbReference>
<evidence type="ECO:0000313" key="7">
    <source>
        <dbReference type="EMBL" id="EGK73380.1"/>
    </source>
</evidence>
<dbReference type="SUPFAM" id="SSF75217">
    <property type="entry name" value="alpha/beta knot"/>
    <property type="match status" value="1"/>
</dbReference>
<evidence type="ECO:0000256" key="5">
    <source>
        <dbReference type="RuleBase" id="RU362024"/>
    </source>
</evidence>
<dbReference type="InterPro" id="IPR004384">
    <property type="entry name" value="RNA_MeTrfase_TrmJ/LasT"/>
</dbReference>
<comment type="subcellular location">
    <subcellularLocation>
        <location evidence="5">Cytoplasm</location>
    </subcellularLocation>
</comment>
<name>F5R8K2_METUF</name>
<dbReference type="InterPro" id="IPR029026">
    <property type="entry name" value="tRNA_m1G_MTases_N"/>
</dbReference>
<dbReference type="Gene3D" id="3.40.1280.10">
    <property type="match status" value="1"/>
</dbReference>
<dbReference type="EC" id="2.1.1.200" evidence="5"/>
<comment type="catalytic activity">
    <reaction evidence="5">
        <text>cytidine(32) in tRNA + S-adenosyl-L-methionine = 2'-O-methylcytidine(32) in tRNA + S-adenosyl-L-homocysteine + H(+)</text>
        <dbReference type="Rhea" id="RHEA:42932"/>
        <dbReference type="Rhea" id="RHEA-COMP:10288"/>
        <dbReference type="Rhea" id="RHEA-COMP:10289"/>
        <dbReference type="ChEBI" id="CHEBI:15378"/>
        <dbReference type="ChEBI" id="CHEBI:57856"/>
        <dbReference type="ChEBI" id="CHEBI:59789"/>
        <dbReference type="ChEBI" id="CHEBI:74495"/>
        <dbReference type="ChEBI" id="CHEBI:82748"/>
        <dbReference type="EC" id="2.1.1.200"/>
    </reaction>
</comment>
<comment type="function">
    <text evidence="5">Catalyzes the formation of 2'O-methylated cytidine (Cm32) or 2'O-methylated uridine (Um32) at position 32 in tRNA.</text>
</comment>
<dbReference type="PANTHER" id="PTHR42786">
    <property type="entry name" value="TRNA/RRNA METHYLTRANSFERASE"/>
    <property type="match status" value="1"/>
</dbReference>
<evidence type="ECO:0000256" key="4">
    <source>
        <dbReference type="ARBA" id="ARBA00022691"/>
    </source>
</evidence>
<accession>F5R8K2</accession>
<evidence type="ECO:0000256" key="1">
    <source>
        <dbReference type="ARBA" id="ARBA00007228"/>
    </source>
</evidence>
<comment type="caution">
    <text evidence="7">The sequence shown here is derived from an EMBL/GenBank/DDBJ whole genome shotgun (WGS) entry which is preliminary data.</text>
</comment>
<comment type="catalytic activity">
    <reaction evidence="5">
        <text>uridine(32) in tRNA + S-adenosyl-L-methionine = 2'-O-methyluridine(32) in tRNA + S-adenosyl-L-homocysteine + H(+)</text>
        <dbReference type="Rhea" id="RHEA:42936"/>
        <dbReference type="Rhea" id="RHEA-COMP:10107"/>
        <dbReference type="Rhea" id="RHEA-COMP:10290"/>
        <dbReference type="ChEBI" id="CHEBI:15378"/>
        <dbReference type="ChEBI" id="CHEBI:57856"/>
        <dbReference type="ChEBI" id="CHEBI:59789"/>
        <dbReference type="ChEBI" id="CHEBI:65315"/>
        <dbReference type="ChEBI" id="CHEBI:74478"/>
        <dbReference type="EC" id="2.1.1.200"/>
    </reaction>
</comment>
<dbReference type="STRING" id="1000565.METUNv1_00558"/>
<dbReference type="OrthoDB" id="9806346at2"/>
<dbReference type="GO" id="GO:0106339">
    <property type="term" value="F:tRNA (cytidine(32)-2'-O)-methyltransferase activity"/>
    <property type="evidence" value="ECO:0007669"/>
    <property type="project" value="RHEA"/>
</dbReference>
<dbReference type="GO" id="GO:0003723">
    <property type="term" value="F:RNA binding"/>
    <property type="evidence" value="ECO:0007669"/>
    <property type="project" value="InterPro"/>
</dbReference>
<evidence type="ECO:0000313" key="8">
    <source>
        <dbReference type="Proteomes" id="UP000005019"/>
    </source>
</evidence>
<dbReference type="GO" id="GO:0160206">
    <property type="term" value="F:tRNA (cytidine(32)/uridine(32)-2'-O)-methyltransferase activity"/>
    <property type="evidence" value="ECO:0007669"/>
    <property type="project" value="UniProtKB-EC"/>
</dbReference>
<dbReference type="InterPro" id="IPR001537">
    <property type="entry name" value="SpoU_MeTrfase"/>
</dbReference>
<dbReference type="PANTHER" id="PTHR42786:SF2">
    <property type="entry name" value="TRNA (CYTIDINE_URIDINE-2'-O-)-METHYLTRANSFERASE TRMJ"/>
    <property type="match status" value="1"/>
</dbReference>
<feature type="domain" description="tRNA/rRNA methyltransferase SpoU type" evidence="6">
    <location>
        <begin position="10"/>
        <end position="161"/>
    </location>
</feature>
<dbReference type="NCBIfam" id="TIGR00050">
    <property type="entry name" value="rRNA_methyl_1"/>
    <property type="match status" value="1"/>
</dbReference>
<dbReference type="PIRSF" id="PIRSF004808">
    <property type="entry name" value="LasT"/>
    <property type="match status" value="1"/>
</dbReference>
<dbReference type="Gene3D" id="1.10.8.590">
    <property type="match status" value="1"/>
</dbReference>
<dbReference type="GO" id="GO:0005829">
    <property type="term" value="C:cytosol"/>
    <property type="evidence" value="ECO:0007669"/>
    <property type="project" value="TreeGrafter"/>
</dbReference>
<keyword evidence="5" id="KW-0963">Cytoplasm</keyword>
<dbReference type="InterPro" id="IPR029028">
    <property type="entry name" value="Alpha/beta_knot_MTases"/>
</dbReference>
<dbReference type="AlphaFoldDB" id="F5R8K2"/>
<evidence type="ECO:0000256" key="2">
    <source>
        <dbReference type="ARBA" id="ARBA00022603"/>
    </source>
</evidence>
<dbReference type="Proteomes" id="UP000005019">
    <property type="component" value="Unassembled WGS sequence"/>
</dbReference>
<reference evidence="7 8" key="1">
    <citation type="journal article" date="2011" name="J. Bacteriol.">
        <title>Genome sequence of Methyloversatilis universalis FAM5T, a methylotrophic representative of the order Rhodocyclales.</title>
        <authorList>
            <person name="Kittichotirat W."/>
            <person name="Good N.M."/>
            <person name="Hall R."/>
            <person name="Bringel F."/>
            <person name="Lajus A."/>
            <person name="Medigue C."/>
            <person name="Smalley N.E."/>
            <person name="Beck D."/>
            <person name="Bumgarner R."/>
            <person name="Vuilleumier S."/>
            <person name="Kalyuzhnaya M.G."/>
        </authorList>
    </citation>
    <scope>NUCLEOTIDE SEQUENCE [LARGE SCALE GENOMIC DNA]</scope>
    <source>
        <strain evidence="8">ATCC BAA-1314 / JCM 13912 / FAM5</strain>
    </source>
</reference>
<dbReference type="RefSeq" id="WP_008058589.1">
    <property type="nucleotide sequence ID" value="NZ_AFHG01000029.1"/>
</dbReference>
<keyword evidence="5" id="KW-0819">tRNA processing</keyword>
<organism evidence="7 8">
    <name type="scientific">Methyloversatilis universalis (strain ATCC BAA-1314 / DSM 25237 / JCM 13912 / CCUG 52030 / FAM5)</name>
    <dbReference type="NCBI Taxonomy" id="1000565"/>
    <lineage>
        <taxon>Bacteria</taxon>
        <taxon>Pseudomonadati</taxon>
        <taxon>Pseudomonadota</taxon>
        <taxon>Betaproteobacteria</taxon>
        <taxon>Nitrosomonadales</taxon>
        <taxon>Sterolibacteriaceae</taxon>
        <taxon>Methyloversatilis</taxon>
    </lineage>
</organism>
<protein>
    <recommendedName>
        <fullName evidence="5">tRNA (cytidine/uridine-2'-O-)-methyltransferase TrmJ</fullName>
        <ecNumber evidence="5">2.1.1.200</ecNumber>
    </recommendedName>
    <alternativeName>
        <fullName evidence="5">tRNA (cytidine(32)/uridine(32)-2'-O)-methyltransferase</fullName>
    </alternativeName>
    <alternativeName>
        <fullName evidence="5">tRNA Cm32/Um32 methyltransferase</fullName>
    </alternativeName>
</protein>
<dbReference type="eggNOG" id="COG0565">
    <property type="taxonomic scope" value="Bacteria"/>
</dbReference>
<gene>
    <name evidence="5" type="primary">trmJ</name>
    <name evidence="7" type="ORF">METUNv1_00558</name>
</gene>
<dbReference type="Pfam" id="PF00588">
    <property type="entry name" value="SpoU_methylase"/>
    <property type="match status" value="1"/>
</dbReference>
<proteinExistence type="inferred from homology"/>